<dbReference type="InterPro" id="IPR052713">
    <property type="entry name" value="FeoA"/>
</dbReference>
<evidence type="ECO:0000256" key="1">
    <source>
        <dbReference type="ARBA" id="ARBA00023004"/>
    </source>
</evidence>
<gene>
    <name evidence="4" type="ORF">ASZ90_016388</name>
</gene>
<dbReference type="SUPFAM" id="SSF50037">
    <property type="entry name" value="C-terminal domain of transcriptional repressors"/>
    <property type="match status" value="1"/>
</dbReference>
<sequence length="95" mass="10015">MDQHDNLQKSGDSSGTVTTLDQVPPPEGCRVVAVPARGALRTRLLAMGFVPGAGIEVLRAAPLGDPVEYRVKGYCISLRKEEARLISVSTGGVDP</sequence>
<organism evidence="4">
    <name type="scientific">hydrocarbon metagenome</name>
    <dbReference type="NCBI Taxonomy" id="938273"/>
    <lineage>
        <taxon>unclassified sequences</taxon>
        <taxon>metagenomes</taxon>
        <taxon>ecological metagenomes</taxon>
    </lineage>
</organism>
<protein>
    <submittedName>
        <fullName evidence="4">Ferrous iron transport protein a</fullName>
    </submittedName>
</protein>
<dbReference type="InterPro" id="IPR007167">
    <property type="entry name" value="Fe-transptr_FeoA-like"/>
</dbReference>
<dbReference type="PANTHER" id="PTHR42954:SF2">
    <property type="entry name" value="FE(2+) TRANSPORT PROTEIN A"/>
    <property type="match status" value="1"/>
</dbReference>
<feature type="region of interest" description="Disordered" evidence="2">
    <location>
        <begin position="1"/>
        <end position="26"/>
    </location>
</feature>
<dbReference type="Gene3D" id="2.30.30.90">
    <property type="match status" value="1"/>
</dbReference>
<keyword evidence="1" id="KW-0408">Iron</keyword>
<dbReference type="AlphaFoldDB" id="A0A0W8EYK3"/>
<dbReference type="InterPro" id="IPR038157">
    <property type="entry name" value="FeoA_core_dom"/>
</dbReference>
<dbReference type="SMART" id="SM00899">
    <property type="entry name" value="FeoA"/>
    <property type="match status" value="1"/>
</dbReference>
<evidence type="ECO:0000313" key="4">
    <source>
        <dbReference type="EMBL" id="KUG13299.1"/>
    </source>
</evidence>
<dbReference type="PANTHER" id="PTHR42954">
    <property type="entry name" value="FE(2+) TRANSPORT PROTEIN A"/>
    <property type="match status" value="1"/>
</dbReference>
<dbReference type="EMBL" id="LNQE01001720">
    <property type="protein sequence ID" value="KUG13299.1"/>
    <property type="molecule type" value="Genomic_DNA"/>
</dbReference>
<evidence type="ECO:0000259" key="3">
    <source>
        <dbReference type="SMART" id="SM00899"/>
    </source>
</evidence>
<evidence type="ECO:0000256" key="2">
    <source>
        <dbReference type="SAM" id="MobiDB-lite"/>
    </source>
</evidence>
<reference evidence="4" key="1">
    <citation type="journal article" date="2015" name="Proc. Natl. Acad. Sci. U.S.A.">
        <title>Networks of energetic and metabolic interactions define dynamics in microbial communities.</title>
        <authorList>
            <person name="Embree M."/>
            <person name="Liu J.K."/>
            <person name="Al-Bassam M.M."/>
            <person name="Zengler K."/>
        </authorList>
    </citation>
    <scope>NUCLEOTIDE SEQUENCE</scope>
</reference>
<dbReference type="InterPro" id="IPR008988">
    <property type="entry name" value="Transcriptional_repressor_C"/>
</dbReference>
<name>A0A0W8EYK3_9ZZZZ</name>
<accession>A0A0W8EYK3</accession>
<dbReference type="Pfam" id="PF04023">
    <property type="entry name" value="FeoA"/>
    <property type="match status" value="1"/>
</dbReference>
<dbReference type="GO" id="GO:0046914">
    <property type="term" value="F:transition metal ion binding"/>
    <property type="evidence" value="ECO:0007669"/>
    <property type="project" value="InterPro"/>
</dbReference>
<feature type="domain" description="Ferrous iron transporter FeoA-like" evidence="3">
    <location>
        <begin position="18"/>
        <end position="90"/>
    </location>
</feature>
<comment type="caution">
    <text evidence="4">The sequence shown here is derived from an EMBL/GenBank/DDBJ whole genome shotgun (WGS) entry which is preliminary data.</text>
</comment>
<proteinExistence type="predicted"/>
<feature type="compositionally biased region" description="Polar residues" evidence="2">
    <location>
        <begin position="8"/>
        <end position="21"/>
    </location>
</feature>